<dbReference type="Proteomes" id="UP000006038">
    <property type="component" value="Chromosome 9"/>
</dbReference>
<dbReference type="Gramene" id="OB09G23570.1">
    <property type="protein sequence ID" value="OB09G23570.1"/>
    <property type="gene ID" value="OB09G23570"/>
</dbReference>
<organism evidence="2">
    <name type="scientific">Oryza brachyantha</name>
    <name type="common">malo sina</name>
    <dbReference type="NCBI Taxonomy" id="4533"/>
    <lineage>
        <taxon>Eukaryota</taxon>
        <taxon>Viridiplantae</taxon>
        <taxon>Streptophyta</taxon>
        <taxon>Embryophyta</taxon>
        <taxon>Tracheophyta</taxon>
        <taxon>Spermatophyta</taxon>
        <taxon>Magnoliopsida</taxon>
        <taxon>Liliopsida</taxon>
        <taxon>Poales</taxon>
        <taxon>Poaceae</taxon>
        <taxon>BOP clade</taxon>
        <taxon>Oryzoideae</taxon>
        <taxon>Oryzeae</taxon>
        <taxon>Oryzinae</taxon>
        <taxon>Oryza</taxon>
    </lineage>
</organism>
<evidence type="ECO:0000256" key="1">
    <source>
        <dbReference type="SAM" id="Phobius"/>
    </source>
</evidence>
<feature type="transmembrane region" description="Helical" evidence="1">
    <location>
        <begin position="6"/>
        <end position="25"/>
    </location>
</feature>
<dbReference type="HOGENOM" id="CLU_2967972_0_0_1"/>
<dbReference type="AlphaFoldDB" id="J3MZC8"/>
<evidence type="ECO:0000313" key="3">
    <source>
        <dbReference type="Proteomes" id="UP000006038"/>
    </source>
</evidence>
<proteinExistence type="predicted"/>
<sequence length="59" mass="6802">SFLYSLISLKYVYSWLIACLLYLLLNKGEDIMTRTSISTRIYTRWSGSESALDHAPLIN</sequence>
<protein>
    <submittedName>
        <fullName evidence="2">Uncharacterized protein</fullName>
    </submittedName>
</protein>
<keyword evidence="3" id="KW-1185">Reference proteome</keyword>
<keyword evidence="1" id="KW-1133">Transmembrane helix</keyword>
<accession>J3MZC8</accession>
<reference evidence="2" key="1">
    <citation type="journal article" date="2013" name="Nat. Commun.">
        <title>Whole-genome sequencing of Oryza brachyantha reveals mechanisms underlying Oryza genome evolution.</title>
        <authorList>
            <person name="Chen J."/>
            <person name="Huang Q."/>
            <person name="Gao D."/>
            <person name="Wang J."/>
            <person name="Lang Y."/>
            <person name="Liu T."/>
            <person name="Li B."/>
            <person name="Bai Z."/>
            <person name="Luis Goicoechea J."/>
            <person name="Liang C."/>
            <person name="Chen C."/>
            <person name="Zhang W."/>
            <person name="Sun S."/>
            <person name="Liao Y."/>
            <person name="Zhang X."/>
            <person name="Yang L."/>
            <person name="Song C."/>
            <person name="Wang M."/>
            <person name="Shi J."/>
            <person name="Liu G."/>
            <person name="Liu J."/>
            <person name="Zhou H."/>
            <person name="Zhou W."/>
            <person name="Yu Q."/>
            <person name="An N."/>
            <person name="Chen Y."/>
            <person name="Cai Q."/>
            <person name="Wang B."/>
            <person name="Liu B."/>
            <person name="Min J."/>
            <person name="Huang Y."/>
            <person name="Wu H."/>
            <person name="Li Z."/>
            <person name="Zhang Y."/>
            <person name="Yin Y."/>
            <person name="Song W."/>
            <person name="Jiang J."/>
            <person name="Jackson S.A."/>
            <person name="Wing R.A."/>
            <person name="Wang J."/>
            <person name="Chen M."/>
        </authorList>
    </citation>
    <scope>NUCLEOTIDE SEQUENCE [LARGE SCALE GENOMIC DNA]</scope>
    <source>
        <strain evidence="2">cv. IRGC 101232</strain>
    </source>
</reference>
<keyword evidence="1" id="KW-0812">Transmembrane</keyword>
<evidence type="ECO:0000313" key="2">
    <source>
        <dbReference type="EnsemblPlants" id="OB09G23570.1"/>
    </source>
</evidence>
<keyword evidence="1" id="KW-0472">Membrane</keyword>
<dbReference type="EnsemblPlants" id="OB09G23570.1">
    <property type="protein sequence ID" value="OB09G23570.1"/>
    <property type="gene ID" value="OB09G23570"/>
</dbReference>
<reference evidence="2" key="2">
    <citation type="submission" date="2013-04" db="UniProtKB">
        <authorList>
            <consortium name="EnsemblPlants"/>
        </authorList>
    </citation>
    <scope>IDENTIFICATION</scope>
</reference>
<name>J3MZC8_ORYBR</name>